<dbReference type="Pfam" id="PF01553">
    <property type="entry name" value="Acyltransferase"/>
    <property type="match status" value="1"/>
</dbReference>
<accession>A0A2G3E466</accession>
<dbReference type="InterPro" id="IPR002123">
    <property type="entry name" value="Plipid/glycerol_acylTrfase"/>
</dbReference>
<proteinExistence type="predicted"/>
<dbReference type="Proteomes" id="UP000224563">
    <property type="component" value="Unassembled WGS sequence"/>
</dbReference>
<evidence type="ECO:0000313" key="5">
    <source>
        <dbReference type="Proteomes" id="UP000224563"/>
    </source>
</evidence>
<name>A0A2G3E466_9FIRM</name>
<dbReference type="SUPFAM" id="SSF69593">
    <property type="entry name" value="Glycerol-3-phosphate (1)-acyltransferase"/>
    <property type="match status" value="1"/>
</dbReference>
<keyword evidence="5" id="KW-1185">Reference proteome</keyword>
<keyword evidence="1 4" id="KW-0808">Transferase</keyword>
<organism evidence="4 5">
    <name type="scientific">Agathobacter ruminis</name>
    <dbReference type="NCBI Taxonomy" id="1712665"/>
    <lineage>
        <taxon>Bacteria</taxon>
        <taxon>Bacillati</taxon>
        <taxon>Bacillota</taxon>
        <taxon>Clostridia</taxon>
        <taxon>Lachnospirales</taxon>
        <taxon>Lachnospiraceae</taxon>
        <taxon>Agathobacter</taxon>
    </lineage>
</organism>
<dbReference type="GO" id="GO:0003841">
    <property type="term" value="F:1-acylglycerol-3-phosphate O-acyltransferase activity"/>
    <property type="evidence" value="ECO:0007669"/>
    <property type="project" value="TreeGrafter"/>
</dbReference>
<dbReference type="SMART" id="SM00563">
    <property type="entry name" value="PlsC"/>
    <property type="match status" value="1"/>
</dbReference>
<evidence type="ECO:0000256" key="2">
    <source>
        <dbReference type="ARBA" id="ARBA00023315"/>
    </source>
</evidence>
<dbReference type="EMBL" id="PDYG01000016">
    <property type="protein sequence ID" value="PHU38087.1"/>
    <property type="molecule type" value="Genomic_DNA"/>
</dbReference>
<sequence length="245" mass="28699">MINFLYVIILNFYKAPFVITEMRKRAHHPEKYTVEQRYSLVHKVIYWMNKTGKFKTIAYGQENLPKEGGYIMYPNHQGKYDVLSIIFTHARPCSFVMDKFKSHTVLVREFIDLVQGKRLEKNNPRQGLQIINEVADEVAKGKPYILFPEGGYQFNNRNRMGEFKAGSFKIALKSKAPIVPVVLYDSYKVFNSFHVGPTTTYVYYLEPIYYEEYKNMRTAEIAALVKGRIQDKIDWFNSQKAESKS</sequence>
<evidence type="ECO:0000256" key="1">
    <source>
        <dbReference type="ARBA" id="ARBA00022679"/>
    </source>
</evidence>
<reference evidence="4 5" key="1">
    <citation type="submission" date="2017-10" db="EMBL/GenBank/DDBJ databases">
        <title>Resolving the taxonomy of Roseburia spp., Eubacterium rectale and Agathobacter spp. through phylogenomic analysis.</title>
        <authorList>
            <person name="Sheridan P.O."/>
            <person name="Walker A.W."/>
            <person name="Duncan S.H."/>
            <person name="Scott K.P."/>
            <person name="Toole P.W.O."/>
            <person name="Luis P."/>
            <person name="Flint H.J."/>
        </authorList>
    </citation>
    <scope>NUCLEOTIDE SEQUENCE [LARGE SCALE GENOMIC DNA]</scope>
    <source>
        <strain evidence="4 5">JK623</strain>
    </source>
</reference>
<dbReference type="PANTHER" id="PTHR10434">
    <property type="entry name" value="1-ACYL-SN-GLYCEROL-3-PHOSPHATE ACYLTRANSFERASE"/>
    <property type="match status" value="1"/>
</dbReference>
<protein>
    <submittedName>
        <fullName evidence="4">1-acyl-sn-glycerol-3-phosphate acyltransferase</fullName>
    </submittedName>
</protein>
<reference evidence="4 5" key="2">
    <citation type="submission" date="2017-10" db="EMBL/GenBank/DDBJ databases">
        <authorList>
            <person name="Banno H."/>
            <person name="Chua N.-H."/>
        </authorList>
    </citation>
    <scope>NUCLEOTIDE SEQUENCE [LARGE SCALE GENOMIC DNA]</scope>
    <source>
        <strain evidence="4 5">JK623</strain>
    </source>
</reference>
<dbReference type="CDD" id="cd07989">
    <property type="entry name" value="LPLAT_AGPAT-like"/>
    <property type="match status" value="1"/>
</dbReference>
<evidence type="ECO:0000259" key="3">
    <source>
        <dbReference type="SMART" id="SM00563"/>
    </source>
</evidence>
<dbReference type="PANTHER" id="PTHR10434:SF11">
    <property type="entry name" value="1-ACYL-SN-GLYCEROL-3-PHOSPHATE ACYLTRANSFERASE"/>
    <property type="match status" value="1"/>
</dbReference>
<feature type="domain" description="Phospholipid/glycerol acyltransferase" evidence="3">
    <location>
        <begin position="70"/>
        <end position="186"/>
    </location>
</feature>
<dbReference type="GO" id="GO:0006654">
    <property type="term" value="P:phosphatidic acid biosynthetic process"/>
    <property type="evidence" value="ECO:0007669"/>
    <property type="project" value="TreeGrafter"/>
</dbReference>
<keyword evidence="2 4" id="KW-0012">Acyltransferase</keyword>
<gene>
    <name evidence="4" type="ORF">CSX02_04700</name>
</gene>
<dbReference type="AlphaFoldDB" id="A0A2G3E466"/>
<comment type="caution">
    <text evidence="4">The sequence shown here is derived from an EMBL/GenBank/DDBJ whole genome shotgun (WGS) entry which is preliminary data.</text>
</comment>
<evidence type="ECO:0000313" key="4">
    <source>
        <dbReference type="EMBL" id="PHU38087.1"/>
    </source>
</evidence>